<dbReference type="Proteomes" id="UP000655751">
    <property type="component" value="Unassembled WGS sequence"/>
</dbReference>
<reference evidence="1" key="1">
    <citation type="submission" date="2020-11" db="EMBL/GenBank/DDBJ databases">
        <title>Nocardia NEAU-351.nov., a novel actinomycete isolated from the cow dung.</title>
        <authorList>
            <person name="Zhang X."/>
        </authorList>
    </citation>
    <scope>NUCLEOTIDE SEQUENCE</scope>
    <source>
        <strain evidence="1">NEAU-351</strain>
    </source>
</reference>
<evidence type="ECO:0000313" key="1">
    <source>
        <dbReference type="EMBL" id="MBH0778584.1"/>
    </source>
</evidence>
<gene>
    <name evidence="1" type="ORF">IT779_20085</name>
</gene>
<comment type="caution">
    <text evidence="1">The sequence shown here is derived from an EMBL/GenBank/DDBJ whole genome shotgun (WGS) entry which is preliminary data.</text>
</comment>
<dbReference type="RefSeq" id="WP_196150905.1">
    <property type="nucleotide sequence ID" value="NZ_JADMLG010000008.1"/>
</dbReference>
<name>A0A931IBY5_9NOCA</name>
<proteinExistence type="predicted"/>
<protein>
    <submittedName>
        <fullName evidence="1">Uncharacterized protein</fullName>
    </submittedName>
</protein>
<keyword evidence="2" id="KW-1185">Reference proteome</keyword>
<evidence type="ECO:0000313" key="2">
    <source>
        <dbReference type="Proteomes" id="UP000655751"/>
    </source>
</evidence>
<organism evidence="1 2">
    <name type="scientific">Nocardia bovistercoris</name>
    <dbReference type="NCBI Taxonomy" id="2785916"/>
    <lineage>
        <taxon>Bacteria</taxon>
        <taxon>Bacillati</taxon>
        <taxon>Actinomycetota</taxon>
        <taxon>Actinomycetes</taxon>
        <taxon>Mycobacteriales</taxon>
        <taxon>Nocardiaceae</taxon>
        <taxon>Nocardia</taxon>
    </lineage>
</organism>
<dbReference type="AlphaFoldDB" id="A0A931IBY5"/>
<accession>A0A931IBY5</accession>
<dbReference type="EMBL" id="JADMLG010000008">
    <property type="protein sequence ID" value="MBH0778584.1"/>
    <property type="molecule type" value="Genomic_DNA"/>
</dbReference>
<sequence length="55" mass="5931">MTPAVAVAAAHAAPTVDCQYSEHIVGHPNMHYICTTYHDDGTVEVFYAPSPASER</sequence>